<dbReference type="GO" id="GO:0097602">
    <property type="term" value="F:cullin family protein binding"/>
    <property type="evidence" value="ECO:0007669"/>
    <property type="project" value="InterPro"/>
</dbReference>
<dbReference type="Proteomes" id="UP000267251">
    <property type="component" value="Unassembled WGS sequence"/>
</dbReference>
<feature type="non-terminal residue" evidence="11">
    <location>
        <position position="1"/>
    </location>
</feature>
<evidence type="ECO:0000256" key="8">
    <source>
        <dbReference type="ARBA" id="ARBA00023306"/>
    </source>
</evidence>
<dbReference type="GO" id="GO:0005680">
    <property type="term" value="C:anaphase-promoting complex"/>
    <property type="evidence" value="ECO:0007669"/>
    <property type="project" value="InterPro"/>
</dbReference>
<keyword evidence="4 9" id="KW-0863">Zinc-finger</keyword>
<dbReference type="PROSITE" id="PS50089">
    <property type="entry name" value="ZF_RING_2"/>
    <property type="match status" value="1"/>
</dbReference>
<evidence type="ECO:0000256" key="1">
    <source>
        <dbReference type="ARBA" id="ARBA00013928"/>
    </source>
</evidence>
<reference evidence="12" key="1">
    <citation type="journal article" date="2018" name="Nat. Microbiol.">
        <title>Leveraging single-cell genomics to expand the fungal tree of life.</title>
        <authorList>
            <person name="Ahrendt S.R."/>
            <person name="Quandt C.A."/>
            <person name="Ciobanu D."/>
            <person name="Clum A."/>
            <person name="Salamov A."/>
            <person name="Andreopoulos B."/>
            <person name="Cheng J.F."/>
            <person name="Woyke T."/>
            <person name="Pelin A."/>
            <person name="Henrissat B."/>
            <person name="Reynolds N.K."/>
            <person name="Benny G.L."/>
            <person name="Smith M.E."/>
            <person name="James T.Y."/>
            <person name="Grigoriev I.V."/>
        </authorList>
    </citation>
    <scope>NUCLEOTIDE SEQUENCE [LARGE SCALE GENOMIC DNA]</scope>
</reference>
<feature type="non-terminal residue" evidence="11">
    <location>
        <position position="73"/>
    </location>
</feature>
<protein>
    <recommendedName>
        <fullName evidence="1">Anaphase-promoting complex subunit 11</fullName>
    </recommendedName>
</protein>
<proteinExistence type="predicted"/>
<keyword evidence="3" id="KW-0479">Metal-binding</keyword>
<keyword evidence="7" id="KW-0862">Zinc</keyword>
<accession>A0A4P9Y4J2</accession>
<dbReference type="InterPro" id="IPR001841">
    <property type="entry name" value="Znf_RING"/>
</dbReference>
<dbReference type="GO" id="GO:0008270">
    <property type="term" value="F:zinc ion binding"/>
    <property type="evidence" value="ECO:0007669"/>
    <property type="project" value="UniProtKB-KW"/>
</dbReference>
<evidence type="ECO:0000256" key="4">
    <source>
        <dbReference type="ARBA" id="ARBA00022771"/>
    </source>
</evidence>
<evidence type="ECO:0000313" key="12">
    <source>
        <dbReference type="Proteomes" id="UP000267251"/>
    </source>
</evidence>
<sequence>WTPVGVWKWDVGDKEDDVCGICRIPFEGCCSQCSEPGDACPVVVGMCTHAYHEHCINSWLKTKNHCPMDRIPW</sequence>
<keyword evidence="2" id="KW-0132">Cell division</keyword>
<dbReference type="Pfam" id="PF12861">
    <property type="entry name" value="zf-ANAPC11"/>
    <property type="match status" value="1"/>
</dbReference>
<keyword evidence="6" id="KW-0833">Ubl conjugation pathway</keyword>
<dbReference type="OrthoDB" id="1681166at2759"/>
<dbReference type="InterPro" id="IPR051031">
    <property type="entry name" value="RING-box_E3_Ubiquitin_Ligase"/>
</dbReference>
<dbReference type="SUPFAM" id="SSF57850">
    <property type="entry name" value="RING/U-box"/>
    <property type="match status" value="1"/>
</dbReference>
<dbReference type="EMBL" id="KZ987964">
    <property type="protein sequence ID" value="RKP13684.1"/>
    <property type="molecule type" value="Genomic_DNA"/>
</dbReference>
<evidence type="ECO:0000256" key="3">
    <source>
        <dbReference type="ARBA" id="ARBA00022723"/>
    </source>
</evidence>
<dbReference type="GO" id="GO:0051301">
    <property type="term" value="P:cell division"/>
    <property type="evidence" value="ECO:0007669"/>
    <property type="project" value="UniProtKB-KW"/>
</dbReference>
<keyword evidence="12" id="KW-1185">Reference proteome</keyword>
<dbReference type="AlphaFoldDB" id="A0A4P9Y4J2"/>
<evidence type="ECO:0000256" key="9">
    <source>
        <dbReference type="PROSITE-ProRule" id="PRU00175"/>
    </source>
</evidence>
<keyword evidence="5" id="KW-0498">Mitosis</keyword>
<dbReference type="InterPro" id="IPR024991">
    <property type="entry name" value="RING-H2_APC11"/>
</dbReference>
<evidence type="ECO:0000256" key="5">
    <source>
        <dbReference type="ARBA" id="ARBA00022776"/>
    </source>
</evidence>
<dbReference type="GO" id="GO:0061630">
    <property type="term" value="F:ubiquitin protein ligase activity"/>
    <property type="evidence" value="ECO:0007669"/>
    <property type="project" value="InterPro"/>
</dbReference>
<evidence type="ECO:0000256" key="2">
    <source>
        <dbReference type="ARBA" id="ARBA00022618"/>
    </source>
</evidence>
<evidence type="ECO:0000313" key="11">
    <source>
        <dbReference type="EMBL" id="RKP13684.1"/>
    </source>
</evidence>
<evidence type="ECO:0000256" key="7">
    <source>
        <dbReference type="ARBA" id="ARBA00022833"/>
    </source>
</evidence>
<dbReference type="GO" id="GO:0031145">
    <property type="term" value="P:anaphase-promoting complex-dependent catabolic process"/>
    <property type="evidence" value="ECO:0007669"/>
    <property type="project" value="InterPro"/>
</dbReference>
<dbReference type="Gene3D" id="3.30.40.10">
    <property type="entry name" value="Zinc/RING finger domain, C3HC4 (zinc finger)"/>
    <property type="match status" value="1"/>
</dbReference>
<feature type="domain" description="RING-type" evidence="10">
    <location>
        <begin position="30"/>
        <end position="70"/>
    </location>
</feature>
<name>A0A4P9Y4J2_9FUNG</name>
<dbReference type="PANTHER" id="PTHR11210">
    <property type="entry name" value="RING BOX"/>
    <property type="match status" value="1"/>
</dbReference>
<evidence type="ECO:0000256" key="6">
    <source>
        <dbReference type="ARBA" id="ARBA00022786"/>
    </source>
</evidence>
<dbReference type="InterPro" id="IPR013083">
    <property type="entry name" value="Znf_RING/FYVE/PHD"/>
</dbReference>
<evidence type="ECO:0000259" key="10">
    <source>
        <dbReference type="PROSITE" id="PS50089"/>
    </source>
</evidence>
<keyword evidence="8" id="KW-0131">Cell cycle</keyword>
<organism evidence="11 12">
    <name type="scientific">Piptocephalis cylindrospora</name>
    <dbReference type="NCBI Taxonomy" id="1907219"/>
    <lineage>
        <taxon>Eukaryota</taxon>
        <taxon>Fungi</taxon>
        <taxon>Fungi incertae sedis</taxon>
        <taxon>Zoopagomycota</taxon>
        <taxon>Zoopagomycotina</taxon>
        <taxon>Zoopagomycetes</taxon>
        <taxon>Zoopagales</taxon>
        <taxon>Piptocephalidaceae</taxon>
        <taxon>Piptocephalis</taxon>
    </lineage>
</organism>
<gene>
    <name evidence="11" type="ORF">BJ684DRAFT_4813</name>
</gene>